<dbReference type="GO" id="GO:0005730">
    <property type="term" value="C:nucleolus"/>
    <property type="evidence" value="ECO:0007669"/>
    <property type="project" value="TreeGrafter"/>
</dbReference>
<feature type="region of interest" description="Disordered" evidence="6">
    <location>
        <begin position="208"/>
        <end position="468"/>
    </location>
</feature>
<proteinExistence type="predicted"/>
<dbReference type="GO" id="GO:0000785">
    <property type="term" value="C:chromatin"/>
    <property type="evidence" value="ECO:0007669"/>
    <property type="project" value="TreeGrafter"/>
</dbReference>
<dbReference type="InterPro" id="IPR001179">
    <property type="entry name" value="PPIase_FKBP_dom"/>
</dbReference>
<evidence type="ECO:0000313" key="8">
    <source>
        <dbReference type="EMBL" id="CAL1282923.1"/>
    </source>
</evidence>
<dbReference type="EMBL" id="CAXIEN010000161">
    <property type="protein sequence ID" value="CAL1282923.1"/>
    <property type="molecule type" value="Genomic_DNA"/>
</dbReference>
<feature type="region of interest" description="Disordered" evidence="6">
    <location>
        <begin position="141"/>
        <end position="187"/>
    </location>
</feature>
<evidence type="ECO:0000256" key="4">
    <source>
        <dbReference type="ARBA" id="ARBA00023235"/>
    </source>
</evidence>
<dbReference type="Gene3D" id="2.60.120.340">
    <property type="entry name" value="Nucleoplasmin core domain"/>
    <property type="match status" value="1"/>
</dbReference>
<dbReference type="InterPro" id="IPR023566">
    <property type="entry name" value="PPIase_Fpr3/Fpr4-like"/>
</dbReference>
<comment type="catalytic activity">
    <reaction evidence="1 5">
        <text>[protein]-peptidylproline (omega=180) = [protein]-peptidylproline (omega=0)</text>
        <dbReference type="Rhea" id="RHEA:16237"/>
        <dbReference type="Rhea" id="RHEA-COMP:10747"/>
        <dbReference type="Rhea" id="RHEA-COMP:10748"/>
        <dbReference type="ChEBI" id="CHEBI:83833"/>
        <dbReference type="ChEBI" id="CHEBI:83834"/>
        <dbReference type="EC" id="5.2.1.8"/>
    </reaction>
</comment>
<dbReference type="Proteomes" id="UP001497382">
    <property type="component" value="Unassembled WGS sequence"/>
</dbReference>
<dbReference type="PROSITE" id="PS50059">
    <property type="entry name" value="FKBP_PPIASE"/>
    <property type="match status" value="1"/>
</dbReference>
<evidence type="ECO:0000256" key="6">
    <source>
        <dbReference type="SAM" id="MobiDB-lite"/>
    </source>
</evidence>
<evidence type="ECO:0000256" key="1">
    <source>
        <dbReference type="ARBA" id="ARBA00000971"/>
    </source>
</evidence>
<keyword evidence="9" id="KW-1185">Reference proteome</keyword>
<dbReference type="AlphaFoldDB" id="A0AAV2AFW7"/>
<evidence type="ECO:0000259" key="7">
    <source>
        <dbReference type="PROSITE" id="PS50059"/>
    </source>
</evidence>
<dbReference type="EC" id="5.2.1.8" evidence="2 5"/>
<evidence type="ECO:0000256" key="5">
    <source>
        <dbReference type="PROSITE-ProRule" id="PRU00277"/>
    </source>
</evidence>
<evidence type="ECO:0000313" key="9">
    <source>
        <dbReference type="Proteomes" id="UP001497382"/>
    </source>
</evidence>
<evidence type="ECO:0000256" key="2">
    <source>
        <dbReference type="ARBA" id="ARBA00013194"/>
    </source>
</evidence>
<feature type="compositionally biased region" description="Polar residues" evidence="6">
    <location>
        <begin position="208"/>
        <end position="218"/>
    </location>
</feature>
<keyword evidence="3 5" id="KW-0697">Rotamase</keyword>
<dbReference type="Pfam" id="PF00254">
    <property type="entry name" value="FKBP_C"/>
    <property type="match status" value="1"/>
</dbReference>
<feature type="compositionally biased region" description="Polar residues" evidence="6">
    <location>
        <begin position="143"/>
        <end position="159"/>
    </location>
</feature>
<feature type="compositionally biased region" description="Acidic residues" evidence="6">
    <location>
        <begin position="395"/>
        <end position="404"/>
    </location>
</feature>
<comment type="caution">
    <text evidence="8">The sequence shown here is derived from an EMBL/GenBank/DDBJ whole genome shotgun (WGS) entry which is preliminary data.</text>
</comment>
<feature type="compositionally biased region" description="Basic and acidic residues" evidence="6">
    <location>
        <begin position="384"/>
        <end position="394"/>
    </location>
</feature>
<feature type="domain" description="PPIase FKBP-type" evidence="7">
    <location>
        <begin position="499"/>
        <end position="587"/>
    </location>
</feature>
<dbReference type="GO" id="GO:0003755">
    <property type="term" value="F:peptidyl-prolyl cis-trans isomerase activity"/>
    <property type="evidence" value="ECO:0007669"/>
    <property type="project" value="UniProtKB-KW"/>
</dbReference>
<gene>
    <name evidence="8" type="ORF">LARSCL_LOCUS12313</name>
</gene>
<feature type="compositionally biased region" description="Basic residues" evidence="6">
    <location>
        <begin position="433"/>
        <end position="444"/>
    </location>
</feature>
<accession>A0AAV2AFW7</accession>
<dbReference type="InterPro" id="IPR041232">
    <property type="entry name" value="NPL"/>
</dbReference>
<dbReference type="SUPFAM" id="SSF54534">
    <property type="entry name" value="FKBP-like"/>
    <property type="match status" value="1"/>
</dbReference>
<feature type="compositionally biased region" description="Polar residues" evidence="6">
    <location>
        <begin position="446"/>
        <end position="461"/>
    </location>
</feature>
<dbReference type="InterPro" id="IPR046357">
    <property type="entry name" value="PPIase_dom_sf"/>
</dbReference>
<sequence length="587" mass="64554">MFKSGMKDDKQPVRKSSFWGIRCESGKKYSQIVNQKYHISMAALDPTSVKGGKEVVSLVVERDGSEFLLCNLQKDSVLQANLNLFFDKGEKVVFSLKGQGIVHLTGYLIKDDNDQNDGSLQSKALMNDSIMLAKDKVKASGGANKNVQSKKNLSTQNDSWKVESKAEISTPSKKLFASPPKKNSEKFQTNITGVLEGDDWNVENEEGISSASSMKNNVSPTKKSPSQKTPQKKLFGAAKEESEDSSSGDDDDDDEDDEETSDDNEDAKQLLRFAQKRPISSLEEEEDDDDEDDEDFEIDSSDESDEDFELPAKKKPSKDEQSTKKLKVETSTPLTGKKQQKSNVTEVIELDDDSKNGDMNSSIGRTPMPKKKSQSLLQKTALNDSKKAPPSKDEDSSDSDDEMETSSNKAKKTDKNKSASQLDASHETPSSEKKKKKKKKKKKASANDSTAANQSSVSANDSIKADDGDLSKLQYGKKLPGGVEYTDIRLGNGPEARKGKLAHVYYIGKLADNKVFDACQAAKDKPFIFKLGAGDVIKGWDLAIEGMKVGGKRRIKIPPLMGYKNQRTGSIPPNSTLYFLVELRAVS</sequence>
<dbReference type="Gene3D" id="3.10.50.40">
    <property type="match status" value="1"/>
</dbReference>
<name>A0AAV2AFW7_9ARAC</name>
<keyword evidence="4 5" id="KW-0413">Isomerase</keyword>
<dbReference type="PIRSF" id="PIRSF001473">
    <property type="entry name" value="FK506-bp_FPR3"/>
    <property type="match status" value="1"/>
</dbReference>
<protein>
    <recommendedName>
        <fullName evidence="2 5">peptidylprolyl isomerase</fullName>
        <ecNumber evidence="2 5">5.2.1.8</ecNumber>
    </recommendedName>
</protein>
<dbReference type="PANTHER" id="PTHR43811">
    <property type="entry name" value="FKBP-TYPE PEPTIDYL-PROLYL CIS-TRANS ISOMERASE FKPA"/>
    <property type="match status" value="1"/>
</dbReference>
<dbReference type="Pfam" id="PF17800">
    <property type="entry name" value="NPL"/>
    <property type="match status" value="1"/>
</dbReference>
<feature type="compositionally biased region" description="Acidic residues" evidence="6">
    <location>
        <begin position="282"/>
        <end position="309"/>
    </location>
</feature>
<dbReference type="PANTHER" id="PTHR43811:SF19">
    <property type="entry name" value="39 KDA FK506-BINDING NUCLEAR PROTEIN"/>
    <property type="match status" value="1"/>
</dbReference>
<feature type="compositionally biased region" description="Polar residues" evidence="6">
    <location>
        <begin position="374"/>
        <end position="383"/>
    </location>
</feature>
<feature type="compositionally biased region" description="Basic and acidic residues" evidence="6">
    <location>
        <begin position="317"/>
        <end position="328"/>
    </location>
</feature>
<evidence type="ECO:0000256" key="3">
    <source>
        <dbReference type="ARBA" id="ARBA00023110"/>
    </source>
</evidence>
<feature type="compositionally biased region" description="Low complexity" evidence="6">
    <location>
        <begin position="219"/>
        <end position="233"/>
    </location>
</feature>
<reference evidence="8 9" key="1">
    <citation type="submission" date="2024-04" db="EMBL/GenBank/DDBJ databases">
        <authorList>
            <person name="Rising A."/>
            <person name="Reimegard J."/>
            <person name="Sonavane S."/>
            <person name="Akerstrom W."/>
            <person name="Nylinder S."/>
            <person name="Hedman E."/>
            <person name="Kallberg Y."/>
        </authorList>
    </citation>
    <scope>NUCLEOTIDE SEQUENCE [LARGE SCALE GENOMIC DNA]</scope>
</reference>
<organism evidence="8 9">
    <name type="scientific">Larinioides sclopetarius</name>
    <dbReference type="NCBI Taxonomy" id="280406"/>
    <lineage>
        <taxon>Eukaryota</taxon>
        <taxon>Metazoa</taxon>
        <taxon>Ecdysozoa</taxon>
        <taxon>Arthropoda</taxon>
        <taxon>Chelicerata</taxon>
        <taxon>Arachnida</taxon>
        <taxon>Araneae</taxon>
        <taxon>Araneomorphae</taxon>
        <taxon>Entelegynae</taxon>
        <taxon>Araneoidea</taxon>
        <taxon>Araneidae</taxon>
        <taxon>Larinioides</taxon>
    </lineage>
</organism>
<feature type="compositionally biased region" description="Acidic residues" evidence="6">
    <location>
        <begin position="241"/>
        <end position="265"/>
    </location>
</feature>